<dbReference type="OrthoDB" id="9795084at2"/>
<dbReference type="GO" id="GO:0006303">
    <property type="term" value="P:double-strand break repair via nonhomologous end joining"/>
    <property type="evidence" value="ECO:0007669"/>
    <property type="project" value="InterPro"/>
</dbReference>
<dbReference type="Proteomes" id="UP000295418">
    <property type="component" value="Unassembled WGS sequence"/>
</dbReference>
<dbReference type="InterPro" id="IPR016194">
    <property type="entry name" value="SPOC-like_C_dom_sf"/>
</dbReference>
<comment type="caution">
    <text evidence="3">The sequence shown here is derived from an EMBL/GenBank/DDBJ whole genome shotgun (WGS) entry which is preliminary data.</text>
</comment>
<reference evidence="3 4" key="1">
    <citation type="submission" date="2019-03" db="EMBL/GenBank/DDBJ databases">
        <authorList>
            <person name="Kim M.K.M."/>
        </authorList>
    </citation>
    <scope>NUCLEOTIDE SEQUENCE [LARGE SCALE GENOMIC DNA]</scope>
    <source>
        <strain evidence="3 4">18JY21-1</strain>
    </source>
</reference>
<proteinExistence type="predicted"/>
<protein>
    <submittedName>
        <fullName evidence="3">Ku protein</fullName>
    </submittedName>
</protein>
<gene>
    <name evidence="3" type="ORF">E0485_20435</name>
</gene>
<dbReference type="GO" id="GO:0003690">
    <property type="term" value="F:double-stranded DNA binding"/>
    <property type="evidence" value="ECO:0007669"/>
    <property type="project" value="TreeGrafter"/>
</dbReference>
<dbReference type="NCBIfam" id="TIGR02772">
    <property type="entry name" value="Ku_bact"/>
    <property type="match status" value="1"/>
</dbReference>
<dbReference type="SUPFAM" id="SSF100939">
    <property type="entry name" value="SPOC domain-like"/>
    <property type="match status" value="1"/>
</dbReference>
<dbReference type="InterPro" id="IPR006164">
    <property type="entry name" value="DNA_bd_Ku70/Ku80"/>
</dbReference>
<accession>A0A4R4E307</accession>
<dbReference type="Gene3D" id="2.40.290.10">
    <property type="match status" value="1"/>
</dbReference>
<sequence length="275" mass="31150">MHAMWKGTIQIAQFQIPVKLFATTEDKELSLKQTHRACGDNISHLKFCQTCNSTVEMDQIQKVYELGGGNSVEVSDEELKKISPQANKNFVIEQFIDNSDLNIVQMKKHYFVGTDEVGEEVFQLFLTCLQKSKKIGIGYITLRSVQYLAAIRPMGNGIVLSILHYADEVRSMQQINNTVAGVKTKIFEDHILILSQLIDAMTGPFEFAKYGNRYNDALRLLIENKIANRSPKNDEIEPVMPQNNIVDLLSSLQRSLDFVNSETTLFSTSENNNLH</sequence>
<evidence type="ECO:0000313" key="4">
    <source>
        <dbReference type="Proteomes" id="UP000295418"/>
    </source>
</evidence>
<feature type="domain" description="Ku" evidence="2">
    <location>
        <begin position="52"/>
        <end position="180"/>
    </location>
</feature>
<dbReference type="RefSeq" id="WP_132419926.1">
    <property type="nucleotide sequence ID" value="NZ_SKFG01000029.1"/>
</dbReference>
<dbReference type="PIRSF" id="PIRSF006493">
    <property type="entry name" value="Prok_Ku"/>
    <property type="match status" value="1"/>
</dbReference>
<dbReference type="PANTHER" id="PTHR41251:SF1">
    <property type="entry name" value="NON-HOMOLOGOUS END JOINING PROTEIN KU"/>
    <property type="match status" value="1"/>
</dbReference>
<dbReference type="AlphaFoldDB" id="A0A4R4E307"/>
<dbReference type="Pfam" id="PF02735">
    <property type="entry name" value="Ku"/>
    <property type="match status" value="1"/>
</dbReference>
<evidence type="ECO:0000313" key="3">
    <source>
        <dbReference type="EMBL" id="TCZ73789.1"/>
    </source>
</evidence>
<keyword evidence="4" id="KW-1185">Reference proteome</keyword>
<dbReference type="EMBL" id="SKFG01000029">
    <property type="protein sequence ID" value="TCZ73789.1"/>
    <property type="molecule type" value="Genomic_DNA"/>
</dbReference>
<dbReference type="SMART" id="SM00559">
    <property type="entry name" value="Ku78"/>
    <property type="match status" value="1"/>
</dbReference>
<dbReference type="InterPro" id="IPR009187">
    <property type="entry name" value="Prok_Ku"/>
</dbReference>
<name>A0A4R4E307_9BACL</name>
<organism evidence="3 4">
    <name type="scientific">Paenibacillus albiflavus</name>
    <dbReference type="NCBI Taxonomy" id="2545760"/>
    <lineage>
        <taxon>Bacteria</taxon>
        <taxon>Bacillati</taxon>
        <taxon>Bacillota</taxon>
        <taxon>Bacilli</taxon>
        <taxon>Bacillales</taxon>
        <taxon>Paenibacillaceae</taxon>
        <taxon>Paenibacillus</taxon>
    </lineage>
</organism>
<keyword evidence="1" id="KW-0238">DNA-binding</keyword>
<evidence type="ECO:0000259" key="2">
    <source>
        <dbReference type="SMART" id="SM00559"/>
    </source>
</evidence>
<evidence type="ECO:0000256" key="1">
    <source>
        <dbReference type="ARBA" id="ARBA00023125"/>
    </source>
</evidence>
<dbReference type="PANTHER" id="PTHR41251">
    <property type="entry name" value="NON-HOMOLOGOUS END JOINING PROTEIN KU"/>
    <property type="match status" value="1"/>
</dbReference>